<protein>
    <submittedName>
        <fullName evidence="1">Uncharacterized protein</fullName>
    </submittedName>
</protein>
<dbReference type="PATRIC" id="fig|999431.4.peg.116"/>
<dbReference type="Proteomes" id="UP000011708">
    <property type="component" value="Chromosome"/>
</dbReference>
<name>M2CJZ5_TREDN</name>
<reference evidence="1" key="1">
    <citation type="submission" date="2012-01" db="EMBL/GenBank/DDBJ databases">
        <title>The Genome Sequence of Treponema denticola H1-T.</title>
        <authorList>
            <consortium name="The Broad Institute Genome Sequencing Platform"/>
            <person name="Earl A."/>
            <person name="Ward D."/>
            <person name="Feldgarden M."/>
            <person name="Gevers D."/>
            <person name="Blanton J.M."/>
            <person name="Fenno C.J."/>
            <person name="Baranova O.V."/>
            <person name="Mathney J."/>
            <person name="Dewhirst F.E."/>
            <person name="Izard J."/>
            <person name="Young S.K."/>
            <person name="Zeng Q."/>
            <person name="Gargeya S."/>
            <person name="Fitzgerald M."/>
            <person name="Haas B."/>
            <person name="Abouelleil A."/>
            <person name="Alvarado L."/>
            <person name="Arachchi H.M."/>
            <person name="Berlin A."/>
            <person name="Chapman S.B."/>
            <person name="Gearin G."/>
            <person name="Goldberg J."/>
            <person name="Griggs A."/>
            <person name="Gujja S."/>
            <person name="Hansen M."/>
            <person name="Heiman D."/>
            <person name="Howarth C."/>
            <person name="Larimer J."/>
            <person name="Lui A."/>
            <person name="MacDonald P.J.P."/>
            <person name="McCowen C."/>
            <person name="Montmayeur A."/>
            <person name="Murphy C."/>
            <person name="Neiman D."/>
            <person name="Pearson M."/>
            <person name="Priest M."/>
            <person name="Roberts A."/>
            <person name="Saif S."/>
            <person name="Shea T."/>
            <person name="Sisk P."/>
            <person name="Stolte C."/>
            <person name="Sykes S."/>
            <person name="Wortman J."/>
            <person name="Nusbaum C."/>
            <person name="Birren B."/>
        </authorList>
    </citation>
    <scope>NUCLEOTIDE SEQUENCE [LARGE SCALE GENOMIC DNA]</scope>
    <source>
        <strain evidence="1">H1-T</strain>
    </source>
</reference>
<accession>M2CJZ5</accession>
<dbReference type="RefSeq" id="WP_002686816.1">
    <property type="nucleotide sequence ID" value="NZ_CM001794.1"/>
</dbReference>
<gene>
    <name evidence="1" type="ORF">HMPREF9725_00113</name>
</gene>
<sequence>MKVFIPVKERDGFSVFAEGALLDMETTSRGDLYLSFSDRSILVLYYTYPNHRRLYILHSKGVGEKVRLPCTDKPATIIFRGMGKALDIAKNAFYYLKKTTQEAYLYFPKEFYYEMGILADSKKLNRFKLKLLMKKYGLL</sequence>
<dbReference type="EMBL" id="AGDW01000001">
    <property type="protein sequence ID" value="EMB34574.1"/>
    <property type="molecule type" value="Genomic_DNA"/>
</dbReference>
<comment type="caution">
    <text evidence="1">The sequence shown here is derived from an EMBL/GenBank/DDBJ whole genome shotgun (WGS) entry which is preliminary data.</text>
</comment>
<organism evidence="1">
    <name type="scientific">Treponema denticola H1-T</name>
    <dbReference type="NCBI Taxonomy" id="999431"/>
    <lineage>
        <taxon>Bacteria</taxon>
        <taxon>Pseudomonadati</taxon>
        <taxon>Spirochaetota</taxon>
        <taxon>Spirochaetia</taxon>
        <taxon>Spirochaetales</taxon>
        <taxon>Treponemataceae</taxon>
        <taxon>Treponema</taxon>
    </lineage>
</organism>
<evidence type="ECO:0000313" key="1">
    <source>
        <dbReference type="EMBL" id="EMB34574.1"/>
    </source>
</evidence>
<dbReference type="HOGENOM" id="CLU_1844215_0_0_12"/>
<dbReference type="AlphaFoldDB" id="M2CJZ5"/>
<proteinExistence type="predicted"/>